<dbReference type="Proteomes" id="UP001498398">
    <property type="component" value="Unassembled WGS sequence"/>
</dbReference>
<feature type="region of interest" description="Disordered" evidence="1">
    <location>
        <begin position="443"/>
        <end position="547"/>
    </location>
</feature>
<feature type="compositionally biased region" description="Polar residues" evidence="1">
    <location>
        <begin position="531"/>
        <end position="547"/>
    </location>
</feature>
<feature type="compositionally biased region" description="Basic and acidic residues" evidence="1">
    <location>
        <begin position="443"/>
        <end position="453"/>
    </location>
</feature>
<dbReference type="EMBL" id="JBANRG010000001">
    <property type="protein sequence ID" value="KAK7473095.1"/>
    <property type="molecule type" value="Genomic_DNA"/>
</dbReference>
<evidence type="ECO:0008006" key="4">
    <source>
        <dbReference type="Google" id="ProtNLM"/>
    </source>
</evidence>
<sequence length="569" mass="63871">MSISILHPSSSLQIPLEIVEKIIKEYWSFRLSTNERISFMCNSMLVSSAWMNLYMRVSCTDIHIPNSRYAVKLINILCQRSSIYKRFAPGLHNLLSRSITFRRDFDSGPIHSSVSQISQFLTKTFQGINCLPNLQRVSFEIVDETFNSVFPFGKNLAPIRFPPHITTLEMFFAYSDPIRRDPLIMRQVLLNVDHSGLFVGCLPFVRKLTVYGASAGGMRDLILACKNMTLFDSDINQVELSKRLKLGMDIQRQQREQELAQAALDDHVNLRIEVQRIVDVGTDEEVLEAVGIDHPEQLQTTLADLEGELASSLDKEKRGDVDVLKRRFLQKGIRVCKNTIQVLQGAEKAGLVMEDIQPKHVKHDIEISPLTKPIPSSRHRSSRTKLHDGRVHQLHASTSTSTPAQIPPLPTQASRKQTLSLDDKSFGEMVLQKSIAILERAMEREKDSSDDAASHSSGSSTAVHYDLKEHTRPESRPESMKSNSNSNGIPVLRSYFSDDSDDEEGEDDDEGHATPKDDDSGSGGGDKTEETASVMTSRALSTSSTKSWIKKVVSKVGQVRRRRVRDVEV</sequence>
<accession>A0ABR1K8V3</accession>
<feature type="compositionally biased region" description="Basic and acidic residues" evidence="1">
    <location>
        <begin position="465"/>
        <end position="479"/>
    </location>
</feature>
<protein>
    <recommendedName>
        <fullName evidence="4">F-box domain-containing protein</fullName>
    </recommendedName>
</protein>
<keyword evidence="3" id="KW-1185">Reference proteome</keyword>
<feature type="compositionally biased region" description="Polar residues" evidence="1">
    <location>
        <begin position="395"/>
        <end position="404"/>
    </location>
</feature>
<name>A0ABR1K8V3_9AGAR</name>
<evidence type="ECO:0000313" key="2">
    <source>
        <dbReference type="EMBL" id="KAK7473095.1"/>
    </source>
</evidence>
<organism evidence="2 3">
    <name type="scientific">Marasmiellus scandens</name>
    <dbReference type="NCBI Taxonomy" id="2682957"/>
    <lineage>
        <taxon>Eukaryota</taxon>
        <taxon>Fungi</taxon>
        <taxon>Dikarya</taxon>
        <taxon>Basidiomycota</taxon>
        <taxon>Agaricomycotina</taxon>
        <taxon>Agaricomycetes</taxon>
        <taxon>Agaricomycetidae</taxon>
        <taxon>Agaricales</taxon>
        <taxon>Marasmiineae</taxon>
        <taxon>Omphalotaceae</taxon>
        <taxon>Marasmiellus</taxon>
    </lineage>
</organism>
<evidence type="ECO:0000256" key="1">
    <source>
        <dbReference type="SAM" id="MobiDB-lite"/>
    </source>
</evidence>
<feature type="compositionally biased region" description="Acidic residues" evidence="1">
    <location>
        <begin position="498"/>
        <end position="510"/>
    </location>
</feature>
<gene>
    <name evidence="2" type="ORF">VKT23_001195</name>
</gene>
<proteinExistence type="predicted"/>
<feature type="compositionally biased region" description="Polar residues" evidence="1">
    <location>
        <begin position="411"/>
        <end position="420"/>
    </location>
</feature>
<evidence type="ECO:0000313" key="3">
    <source>
        <dbReference type="Proteomes" id="UP001498398"/>
    </source>
</evidence>
<comment type="caution">
    <text evidence="2">The sequence shown here is derived from an EMBL/GenBank/DDBJ whole genome shotgun (WGS) entry which is preliminary data.</text>
</comment>
<feature type="region of interest" description="Disordered" evidence="1">
    <location>
        <begin position="363"/>
        <end position="421"/>
    </location>
</feature>
<reference evidence="2 3" key="1">
    <citation type="submission" date="2024-01" db="EMBL/GenBank/DDBJ databases">
        <title>A draft genome for the cacao thread blight pathogen Marasmiellus scandens.</title>
        <authorList>
            <person name="Baruah I.K."/>
            <person name="Leung J."/>
            <person name="Bukari Y."/>
            <person name="Amoako-Attah I."/>
            <person name="Meinhardt L.W."/>
            <person name="Bailey B.A."/>
            <person name="Cohen S.P."/>
        </authorList>
    </citation>
    <scope>NUCLEOTIDE SEQUENCE [LARGE SCALE GENOMIC DNA]</scope>
    <source>
        <strain evidence="2 3">GH-19</strain>
    </source>
</reference>